<dbReference type="InterPro" id="IPR051316">
    <property type="entry name" value="Zinc-reg_GTPase_activator"/>
</dbReference>
<evidence type="ECO:0000259" key="1">
    <source>
        <dbReference type="Pfam" id="PF02492"/>
    </source>
</evidence>
<comment type="caution">
    <text evidence="2">The sequence shown here is derived from an EMBL/GenBank/DDBJ whole genome shotgun (WGS) entry which is preliminary data.</text>
</comment>
<dbReference type="InterPro" id="IPR027417">
    <property type="entry name" value="P-loop_NTPase"/>
</dbReference>
<evidence type="ECO:0000313" key="3">
    <source>
        <dbReference type="Proteomes" id="UP000587880"/>
    </source>
</evidence>
<gene>
    <name evidence="2" type="ORF">HF849_12995</name>
</gene>
<dbReference type="InterPro" id="IPR003495">
    <property type="entry name" value="CobW/HypB/UreG_nucleotide-bd"/>
</dbReference>
<evidence type="ECO:0000313" key="2">
    <source>
        <dbReference type="EMBL" id="NMF05643.1"/>
    </source>
</evidence>
<dbReference type="GO" id="GO:0005737">
    <property type="term" value="C:cytoplasm"/>
    <property type="evidence" value="ECO:0007669"/>
    <property type="project" value="TreeGrafter"/>
</dbReference>
<dbReference type="EMBL" id="JABAGD010000021">
    <property type="protein sequence ID" value="NMF05643.1"/>
    <property type="molecule type" value="Genomic_DNA"/>
</dbReference>
<dbReference type="RefSeq" id="WP_168982143.1">
    <property type="nucleotide sequence ID" value="NZ_JABAGD010000021.1"/>
</dbReference>
<dbReference type="Proteomes" id="UP000587880">
    <property type="component" value="Unassembled WGS sequence"/>
</dbReference>
<dbReference type="Gene3D" id="3.40.50.300">
    <property type="entry name" value="P-loop containing nucleotide triphosphate hydrolases"/>
    <property type="match status" value="1"/>
</dbReference>
<name>A0A7X9XPT2_CLOBE</name>
<dbReference type="PANTHER" id="PTHR13748:SF46">
    <property type="entry name" value="ZINC CHAPERONE YEIR"/>
    <property type="match status" value="1"/>
</dbReference>
<accession>A0A7X9XPT2</accession>
<sequence>MKVQVDIFSGFLGAGKTMLIKKLLSEKVYDNNTVIIENEFGEVGIDGDILKESNIEIKEINSGCICCQVSGNFGEAVLEVISKYNPNNIIIEPSGVAKLSEILNILQEKKFQHELEIRNIFTLIDIRNYDIYLKNFKEFYENQIKRAKTIVLSRSQLVDNKKIDATIDSIRKLNLKAKIIYKPWDLLKGNDFLSTNVINEKRKIFAANSSISANTSKQMRREVNHSANEIFESYPIDLEENISMLEIQKKFEFISTNDKFGRIIRAKGVFKANDGEYYQFDYVPNEFKSRKIRWSNKKVVSIIGSELNKKELERLFIRQI</sequence>
<protein>
    <submittedName>
        <fullName evidence="2">GTP-binding protein</fullName>
    </submittedName>
</protein>
<dbReference type="AlphaFoldDB" id="A0A7X9XPT2"/>
<proteinExistence type="predicted"/>
<organism evidence="2 3">
    <name type="scientific">Clostridium beijerinckii</name>
    <name type="common">Clostridium MP</name>
    <dbReference type="NCBI Taxonomy" id="1520"/>
    <lineage>
        <taxon>Bacteria</taxon>
        <taxon>Bacillati</taxon>
        <taxon>Bacillota</taxon>
        <taxon>Clostridia</taxon>
        <taxon>Eubacteriales</taxon>
        <taxon>Clostridiaceae</taxon>
        <taxon>Clostridium</taxon>
    </lineage>
</organism>
<dbReference type="PANTHER" id="PTHR13748">
    <property type="entry name" value="COBW-RELATED"/>
    <property type="match status" value="1"/>
</dbReference>
<dbReference type="SUPFAM" id="SSF52540">
    <property type="entry name" value="P-loop containing nucleoside triphosphate hydrolases"/>
    <property type="match status" value="1"/>
</dbReference>
<feature type="domain" description="CobW/HypB/UreG nucleotide-binding" evidence="1">
    <location>
        <begin position="6"/>
        <end position="180"/>
    </location>
</feature>
<dbReference type="Pfam" id="PF02492">
    <property type="entry name" value="cobW"/>
    <property type="match status" value="1"/>
</dbReference>
<reference evidence="2 3" key="1">
    <citation type="submission" date="2020-04" db="EMBL/GenBank/DDBJ databases">
        <authorList>
            <person name="Hitch T.C.A."/>
            <person name="Wylensek D."/>
            <person name="Clavel T."/>
        </authorList>
    </citation>
    <scope>NUCLEOTIDE SEQUENCE [LARGE SCALE GENOMIC DNA]</scope>
    <source>
        <strain evidence="2 3">WB01_NA02</strain>
    </source>
</reference>